<reference evidence="3 4" key="1">
    <citation type="journal article" date="2012" name="PLoS ONE">
        <title>Sequence and analysis of the genome of the pathogenic yeast Candida orthopsilosis.</title>
        <authorList>
            <person name="Riccombeni A."/>
            <person name="Vidanes G."/>
            <person name="Proux-Wera E."/>
            <person name="Wolfe K.H."/>
            <person name="Butler G."/>
        </authorList>
    </citation>
    <scope>NUCLEOTIDE SEQUENCE [LARGE SCALE GENOMIC DNA]</scope>
    <source>
        <strain evidence="3 4">Co 90-125</strain>
    </source>
</reference>
<evidence type="ECO:0000313" key="3">
    <source>
        <dbReference type="EMBL" id="CCG25518.1"/>
    </source>
</evidence>
<dbReference type="RefSeq" id="XP_003868422.1">
    <property type="nucleotide sequence ID" value="XM_003868374.1"/>
</dbReference>
<dbReference type="Proteomes" id="UP000005018">
    <property type="component" value="Chromosome 3"/>
</dbReference>
<evidence type="ECO:0000313" key="4">
    <source>
        <dbReference type="Proteomes" id="UP000005018"/>
    </source>
</evidence>
<feature type="transmembrane region" description="Helical" evidence="1">
    <location>
        <begin position="172"/>
        <end position="196"/>
    </location>
</feature>
<sequence>MFILIRSLIYCLLYITSSVVATEPTILTGENGAICRWIQAKANNDNSYVRLFVNETVVDYEIFGLIFNYKNIVNFASVPRIENFTDLYPTNKTELYSTMLGGDGKFIDDAAKDHSVDTLRFWSGVIDKEIIFLVSESGTYCVYIAPDPVKAPDFELPVHFKNYYGNMRYSSYLYYTSLKWIFIILFATIAAIFKFLKDLSAGGSQSLSSVKAAMNTLVMLTFVPFVLMRLFDFCYLFVQNSVFAPYQGSSIESFLSFLSLLISMLDALFQFYVALLFSMGLGAIYYYKSDANYRGFLPEWSRIATKFPLASAFIISLTHSYFEGSITISFF</sequence>
<feature type="transmembrane region" description="Helical" evidence="1">
    <location>
        <begin position="258"/>
        <end position="287"/>
    </location>
</feature>
<name>H8X2H1_CANO9</name>
<keyword evidence="1" id="KW-0472">Membrane</keyword>
<dbReference type="HOGENOM" id="CLU_839364_0_0_1"/>
<organism evidence="3 4">
    <name type="scientific">Candida orthopsilosis (strain 90-125)</name>
    <name type="common">Yeast</name>
    <dbReference type="NCBI Taxonomy" id="1136231"/>
    <lineage>
        <taxon>Eukaryota</taxon>
        <taxon>Fungi</taxon>
        <taxon>Dikarya</taxon>
        <taxon>Ascomycota</taxon>
        <taxon>Saccharomycotina</taxon>
        <taxon>Pichiomycetes</taxon>
        <taxon>Debaryomycetaceae</taxon>
        <taxon>Candida/Lodderomyces clade</taxon>
        <taxon>Candida</taxon>
    </lineage>
</organism>
<protein>
    <submittedName>
        <fullName evidence="3">Uncharacterized protein</fullName>
    </submittedName>
</protein>
<keyword evidence="1" id="KW-1133">Transmembrane helix</keyword>
<dbReference type="KEGG" id="cot:CORT_0C01410"/>
<feature type="transmembrane region" description="Helical" evidence="1">
    <location>
        <begin position="217"/>
        <end position="238"/>
    </location>
</feature>
<dbReference type="GeneID" id="14539502"/>
<keyword evidence="4" id="KW-1185">Reference proteome</keyword>
<dbReference type="EMBL" id="HE681721">
    <property type="protein sequence ID" value="CCG25518.1"/>
    <property type="molecule type" value="Genomic_DNA"/>
</dbReference>
<keyword evidence="1" id="KW-0812">Transmembrane</keyword>
<dbReference type="AlphaFoldDB" id="H8X2H1"/>
<dbReference type="OrthoDB" id="4022842at2759"/>
<proteinExistence type="predicted"/>
<evidence type="ECO:0000256" key="2">
    <source>
        <dbReference type="SAM" id="SignalP"/>
    </source>
</evidence>
<keyword evidence="2" id="KW-0732">Signal</keyword>
<feature type="signal peptide" evidence="2">
    <location>
        <begin position="1"/>
        <end position="21"/>
    </location>
</feature>
<gene>
    <name evidence="3" type="ORF">CORT_0C01410</name>
</gene>
<accession>H8X2H1</accession>
<evidence type="ECO:0000256" key="1">
    <source>
        <dbReference type="SAM" id="Phobius"/>
    </source>
</evidence>
<feature type="chain" id="PRO_5003616326" evidence="2">
    <location>
        <begin position="22"/>
        <end position="331"/>
    </location>
</feature>